<sequence length="133" mass="15377">MNDEEFLKAFEDASLDPKLFDHKAHIRMGWIYVMRYPLAEAIEKFGRALRAYTRALEAEAKYHETITWFYMLLIAERQAAHPAATFAAFLGKNRDLVAKPSILTRYYRAETLASDRARYHYVLPDGAMVKDAA</sequence>
<dbReference type="EMBL" id="JBHSCR010000013">
    <property type="protein sequence ID" value="MFC4348561.1"/>
    <property type="molecule type" value="Genomic_DNA"/>
</dbReference>
<evidence type="ECO:0000313" key="1">
    <source>
        <dbReference type="EMBL" id="MFC4348561.1"/>
    </source>
</evidence>
<protein>
    <submittedName>
        <fullName evidence="1">Uncharacterized protein</fullName>
    </submittedName>
</protein>
<evidence type="ECO:0000313" key="2">
    <source>
        <dbReference type="Proteomes" id="UP001595776"/>
    </source>
</evidence>
<keyword evidence="2" id="KW-1185">Reference proteome</keyword>
<comment type="caution">
    <text evidence="1">The sequence shown here is derived from an EMBL/GenBank/DDBJ whole genome shotgun (WGS) entry which is preliminary data.</text>
</comment>
<dbReference type="Proteomes" id="UP001595776">
    <property type="component" value="Unassembled WGS sequence"/>
</dbReference>
<dbReference type="RefSeq" id="WP_068148862.1">
    <property type="nucleotide sequence ID" value="NZ_JBHSCR010000013.1"/>
</dbReference>
<organism evidence="1 2">
    <name type="scientific">Kordiimonas lipolytica</name>
    <dbReference type="NCBI Taxonomy" id="1662421"/>
    <lineage>
        <taxon>Bacteria</taxon>
        <taxon>Pseudomonadati</taxon>
        <taxon>Pseudomonadota</taxon>
        <taxon>Alphaproteobacteria</taxon>
        <taxon>Kordiimonadales</taxon>
        <taxon>Kordiimonadaceae</taxon>
        <taxon>Kordiimonas</taxon>
    </lineage>
</organism>
<gene>
    <name evidence="1" type="ORF">ACFO5Q_11975</name>
</gene>
<reference evidence="2" key="1">
    <citation type="journal article" date="2019" name="Int. J. Syst. Evol. Microbiol.">
        <title>The Global Catalogue of Microorganisms (GCM) 10K type strain sequencing project: providing services to taxonomists for standard genome sequencing and annotation.</title>
        <authorList>
            <consortium name="The Broad Institute Genomics Platform"/>
            <consortium name="The Broad Institute Genome Sequencing Center for Infectious Disease"/>
            <person name="Wu L."/>
            <person name="Ma J."/>
        </authorList>
    </citation>
    <scope>NUCLEOTIDE SEQUENCE [LARGE SCALE GENOMIC DNA]</scope>
    <source>
        <strain evidence="2">CGMCC 1.15304</strain>
    </source>
</reference>
<dbReference type="SUPFAM" id="SSF48452">
    <property type="entry name" value="TPR-like"/>
    <property type="match status" value="1"/>
</dbReference>
<proteinExistence type="predicted"/>
<name>A0ABV8UBL3_9PROT</name>
<accession>A0ABV8UBL3</accession>
<dbReference type="InterPro" id="IPR011990">
    <property type="entry name" value="TPR-like_helical_dom_sf"/>
</dbReference>